<protein>
    <submittedName>
        <fullName evidence="11">Lipid II flippase MurJ</fullName>
    </submittedName>
</protein>
<dbReference type="Proteomes" id="UP001250656">
    <property type="component" value="Unassembled WGS sequence"/>
</dbReference>
<evidence type="ECO:0000256" key="3">
    <source>
        <dbReference type="ARBA" id="ARBA00022692"/>
    </source>
</evidence>
<feature type="transmembrane region" description="Helical" evidence="10">
    <location>
        <begin position="367"/>
        <end position="385"/>
    </location>
</feature>
<evidence type="ECO:0000313" key="12">
    <source>
        <dbReference type="Proteomes" id="UP001250656"/>
    </source>
</evidence>
<sequence length="451" mass="50084">MKFLNQYLPQIKFKELLGNQLIQSFLTVGIITLLVKGLGFYKESVVAANFGLSKVLDTFYIAYLIPTFILNVFISAFKNVFIPNYVAELKTGKDISGIQSAGFLITGFVSVLFTLIAFLFTDVYLENIFPGHTPSYYALVKSHFYFVMPCIIFWGFSSLLSGLLNIQKEFLHSTLAGIFMPVAIIATLFLFRASLGDMVLAVGTLIGTILSFIYLLVTCLNREIINLSKPDFNNQNVRQMFVQVPAKASSGFFTGLIGVTDQYFAAQLVIGSIAALNYGLKIPAFLIGLLTIAISNVLLPYFSGSVIENRERAFHNLVRMLKLIFIVSAIAAIIGILLSDFLVELFFERKEFTAEDTERVAAIQKLFLIYAPFTICGMVVVNFLTSINKNAFMAKVSFGSMCANFVLDYILMKYYGVFGIALCSTVVHIAKSLVLFFYAMKQKKLGDAGDS</sequence>
<keyword evidence="4" id="KW-0133">Cell shape</keyword>
<feature type="transmembrane region" description="Helical" evidence="10">
    <location>
        <begin position="417"/>
        <end position="438"/>
    </location>
</feature>
<dbReference type="InterPro" id="IPR004268">
    <property type="entry name" value="MurJ"/>
</dbReference>
<feature type="transmembrane region" description="Helical" evidence="10">
    <location>
        <begin position="198"/>
        <end position="220"/>
    </location>
</feature>
<dbReference type="RefSeq" id="WP_314016467.1">
    <property type="nucleotide sequence ID" value="NZ_JAVTTP010000001.1"/>
</dbReference>
<dbReference type="PANTHER" id="PTHR43486">
    <property type="entry name" value="LIPID II FLIPPASE MURJ-RELATED"/>
    <property type="match status" value="1"/>
</dbReference>
<evidence type="ECO:0000256" key="10">
    <source>
        <dbReference type="SAM" id="Phobius"/>
    </source>
</evidence>
<evidence type="ECO:0000256" key="4">
    <source>
        <dbReference type="ARBA" id="ARBA00022960"/>
    </source>
</evidence>
<keyword evidence="12" id="KW-1185">Reference proteome</keyword>
<evidence type="ECO:0000256" key="1">
    <source>
        <dbReference type="ARBA" id="ARBA00004651"/>
    </source>
</evidence>
<feature type="transmembrane region" description="Helical" evidence="10">
    <location>
        <begin position="323"/>
        <end position="347"/>
    </location>
</feature>
<feature type="transmembrane region" description="Helical" evidence="10">
    <location>
        <begin position="170"/>
        <end position="192"/>
    </location>
</feature>
<comment type="function">
    <text evidence="8">Involved in peptidoglycan biosynthesis. Transports lipid-linked peptidoglycan precursors from the inner to the outer leaflet of the cytoplasmic membrane.</text>
</comment>
<feature type="transmembrane region" description="Helical" evidence="10">
    <location>
        <begin position="102"/>
        <end position="124"/>
    </location>
</feature>
<accession>A0ABU3LAV2</accession>
<keyword evidence="6 10" id="KW-1133">Transmembrane helix</keyword>
<comment type="caution">
    <text evidence="11">The sequence shown here is derived from an EMBL/GenBank/DDBJ whole genome shotgun (WGS) entry which is preliminary data.</text>
</comment>
<comment type="similarity">
    <text evidence="9">Belongs to the MurJ/MviN family.</text>
</comment>
<keyword evidence="2" id="KW-1003">Cell membrane</keyword>
<dbReference type="PANTHER" id="PTHR43486:SF1">
    <property type="entry name" value="LIPID II FLIPPASE MURJ-RELATED"/>
    <property type="match status" value="1"/>
</dbReference>
<evidence type="ECO:0000256" key="7">
    <source>
        <dbReference type="ARBA" id="ARBA00023136"/>
    </source>
</evidence>
<proteinExistence type="inferred from homology"/>
<dbReference type="EMBL" id="JAVTTP010000001">
    <property type="protein sequence ID" value="MDT7830217.1"/>
    <property type="molecule type" value="Genomic_DNA"/>
</dbReference>
<name>A0ABU3LAV2_9FLAO</name>
<evidence type="ECO:0000256" key="6">
    <source>
        <dbReference type="ARBA" id="ARBA00022989"/>
    </source>
</evidence>
<evidence type="ECO:0000256" key="2">
    <source>
        <dbReference type="ARBA" id="ARBA00022475"/>
    </source>
</evidence>
<feature type="transmembrane region" description="Helical" evidence="10">
    <location>
        <begin position="282"/>
        <end position="302"/>
    </location>
</feature>
<keyword evidence="7 10" id="KW-0472">Membrane</keyword>
<evidence type="ECO:0000256" key="5">
    <source>
        <dbReference type="ARBA" id="ARBA00022984"/>
    </source>
</evidence>
<feature type="transmembrane region" description="Helical" evidence="10">
    <location>
        <begin position="61"/>
        <end position="81"/>
    </location>
</feature>
<feature type="transmembrane region" description="Helical" evidence="10">
    <location>
        <begin position="21"/>
        <end position="41"/>
    </location>
</feature>
<feature type="transmembrane region" description="Helical" evidence="10">
    <location>
        <begin position="144"/>
        <end position="163"/>
    </location>
</feature>
<evidence type="ECO:0000256" key="9">
    <source>
        <dbReference type="ARBA" id="ARBA00061532"/>
    </source>
</evidence>
<gene>
    <name evidence="11" type="ORF">RQM65_16230</name>
</gene>
<organism evidence="11 12">
    <name type="scientific">Pricia mediterranea</name>
    <dbReference type="NCBI Taxonomy" id="3076079"/>
    <lineage>
        <taxon>Bacteria</taxon>
        <taxon>Pseudomonadati</taxon>
        <taxon>Bacteroidota</taxon>
        <taxon>Flavobacteriia</taxon>
        <taxon>Flavobacteriales</taxon>
        <taxon>Flavobacteriaceae</taxon>
        <taxon>Pricia</taxon>
    </lineage>
</organism>
<dbReference type="PRINTS" id="PR01806">
    <property type="entry name" value="VIRFACTRMVIN"/>
</dbReference>
<keyword evidence="5" id="KW-0573">Peptidoglycan synthesis</keyword>
<keyword evidence="3 10" id="KW-0812">Transmembrane</keyword>
<evidence type="ECO:0000313" key="11">
    <source>
        <dbReference type="EMBL" id="MDT7830217.1"/>
    </source>
</evidence>
<evidence type="ECO:0000256" key="8">
    <source>
        <dbReference type="ARBA" id="ARBA00060041"/>
    </source>
</evidence>
<comment type="subcellular location">
    <subcellularLocation>
        <location evidence="1">Cell membrane</location>
        <topology evidence="1">Multi-pass membrane protein</topology>
    </subcellularLocation>
</comment>
<reference evidence="11 12" key="1">
    <citation type="submission" date="2023-09" db="EMBL/GenBank/DDBJ databases">
        <title>Novel taxa isolated from Blanes Bay.</title>
        <authorList>
            <person name="Rey-Velasco X."/>
            <person name="Lucena T."/>
        </authorList>
    </citation>
    <scope>NUCLEOTIDE SEQUENCE [LARGE SCALE GENOMIC DNA]</scope>
    <source>
        <strain evidence="11 12">S334</strain>
    </source>
</reference>
<dbReference type="Pfam" id="PF03023">
    <property type="entry name" value="MurJ"/>
    <property type="match status" value="1"/>
</dbReference>